<dbReference type="UniPathway" id="UPA00344"/>
<dbReference type="InterPro" id="IPR023045">
    <property type="entry name" value="MoaC"/>
</dbReference>
<evidence type="ECO:0000256" key="6">
    <source>
        <dbReference type="ARBA" id="ARBA00055087"/>
    </source>
</evidence>
<dbReference type="GO" id="GO:0061798">
    <property type="term" value="F:GTP 3',8'-cyclase activity"/>
    <property type="evidence" value="ECO:0007669"/>
    <property type="project" value="TreeGrafter"/>
</dbReference>
<sequence>MSKKKFTHVSPSGLPQMVNVSEKKVTKRTAKAQATINVGDEILNLIQHNELITKKGPVFQTAIIAGVMGAKKTSDLIPFCHPLGLEDCQVHIRVVNKKIIVDTEAVITSKTGVEMEALTAASIAALTIYDMCKALSHTIVIEEIKLMEKTGGKKDFKRK</sequence>
<evidence type="ECO:0000256" key="5">
    <source>
        <dbReference type="ARBA" id="ARBA00023239"/>
    </source>
</evidence>
<comment type="function">
    <text evidence="6">Catalyzes the conversion of (8S)-3',8-cyclo-7,8-dihydroguanosine 5'-triphosphate to cyclic pyranopterin monophosphate (cPMP).</text>
</comment>
<evidence type="ECO:0000313" key="9">
    <source>
        <dbReference type="Proteomes" id="UP000190961"/>
    </source>
</evidence>
<keyword evidence="9" id="KW-1185">Reference proteome</keyword>
<dbReference type="OrthoDB" id="9794429at2"/>
<proteinExistence type="predicted"/>
<dbReference type="AlphaFoldDB" id="A0A1T5IUI1"/>
<comment type="catalytic activity">
    <reaction evidence="1">
        <text>(8S)-3',8-cyclo-7,8-dihydroguanosine 5'-triphosphate = cyclic pyranopterin phosphate + diphosphate</text>
        <dbReference type="Rhea" id="RHEA:49580"/>
        <dbReference type="ChEBI" id="CHEBI:33019"/>
        <dbReference type="ChEBI" id="CHEBI:59648"/>
        <dbReference type="ChEBI" id="CHEBI:131766"/>
        <dbReference type="EC" id="4.6.1.17"/>
    </reaction>
</comment>
<keyword evidence="5" id="KW-0456">Lyase</keyword>
<dbReference type="STRING" id="688867.SAMN05660236_0428"/>
<protein>
    <recommendedName>
        <fullName evidence="3">cyclic pyranopterin monophosphate synthase</fullName>
        <ecNumber evidence="3">4.6.1.17</ecNumber>
    </recommendedName>
</protein>
<organism evidence="8 9">
    <name type="scientific">Ohtaekwangia koreensis</name>
    <dbReference type="NCBI Taxonomy" id="688867"/>
    <lineage>
        <taxon>Bacteria</taxon>
        <taxon>Pseudomonadati</taxon>
        <taxon>Bacteroidota</taxon>
        <taxon>Cytophagia</taxon>
        <taxon>Cytophagales</taxon>
        <taxon>Fulvivirgaceae</taxon>
        <taxon>Ohtaekwangia</taxon>
    </lineage>
</organism>
<dbReference type="RefSeq" id="WP_079685052.1">
    <property type="nucleotide sequence ID" value="NZ_FUZU01000001.1"/>
</dbReference>
<reference evidence="8 9" key="1">
    <citation type="submission" date="2017-02" db="EMBL/GenBank/DDBJ databases">
        <authorList>
            <person name="Peterson S.W."/>
        </authorList>
    </citation>
    <scope>NUCLEOTIDE SEQUENCE [LARGE SCALE GENOMIC DNA]</scope>
    <source>
        <strain evidence="8 9">DSM 25262</strain>
    </source>
</reference>
<dbReference type="InterPro" id="IPR050105">
    <property type="entry name" value="MoCo_biosynth_MoaA/MoaC"/>
</dbReference>
<dbReference type="Pfam" id="PF01967">
    <property type="entry name" value="MoaC"/>
    <property type="match status" value="1"/>
</dbReference>
<evidence type="ECO:0000259" key="7">
    <source>
        <dbReference type="Pfam" id="PF01967"/>
    </source>
</evidence>
<evidence type="ECO:0000256" key="1">
    <source>
        <dbReference type="ARBA" id="ARBA00001637"/>
    </source>
</evidence>
<dbReference type="InterPro" id="IPR002820">
    <property type="entry name" value="Mopterin_CF_biosynth-C_dom"/>
</dbReference>
<dbReference type="InterPro" id="IPR047594">
    <property type="entry name" value="MoaC_bact/euk"/>
</dbReference>
<dbReference type="NCBIfam" id="TIGR00581">
    <property type="entry name" value="moaC"/>
    <property type="match status" value="1"/>
</dbReference>
<comment type="pathway">
    <text evidence="2">Cofactor biosynthesis; molybdopterin biosynthesis.</text>
</comment>
<dbReference type="GO" id="GO:0006777">
    <property type="term" value="P:Mo-molybdopterin cofactor biosynthetic process"/>
    <property type="evidence" value="ECO:0007669"/>
    <property type="project" value="UniProtKB-KW"/>
</dbReference>
<evidence type="ECO:0000256" key="4">
    <source>
        <dbReference type="ARBA" id="ARBA00023150"/>
    </source>
</evidence>
<dbReference type="InterPro" id="IPR036522">
    <property type="entry name" value="MoaC_sf"/>
</dbReference>
<keyword evidence="4" id="KW-0501">Molybdenum cofactor biosynthesis</keyword>
<dbReference type="CDD" id="cd01420">
    <property type="entry name" value="MoaC_PE"/>
    <property type="match status" value="1"/>
</dbReference>
<dbReference type="PANTHER" id="PTHR22960:SF0">
    <property type="entry name" value="MOLYBDENUM COFACTOR BIOSYNTHESIS PROTEIN 1"/>
    <property type="match status" value="1"/>
</dbReference>
<dbReference type="SUPFAM" id="SSF55040">
    <property type="entry name" value="Molybdenum cofactor biosynthesis protein C, MoaC"/>
    <property type="match status" value="1"/>
</dbReference>
<dbReference type="EC" id="4.6.1.17" evidence="3"/>
<accession>A0A1T5IUI1</accession>
<dbReference type="GO" id="GO:0061799">
    <property type="term" value="F:cyclic pyranopterin monophosphate synthase activity"/>
    <property type="evidence" value="ECO:0007669"/>
    <property type="project" value="UniProtKB-EC"/>
</dbReference>
<dbReference type="Proteomes" id="UP000190961">
    <property type="component" value="Unassembled WGS sequence"/>
</dbReference>
<feature type="domain" description="Molybdopterin cofactor biosynthesis C (MoaC)" evidence="7">
    <location>
        <begin position="17"/>
        <end position="152"/>
    </location>
</feature>
<gene>
    <name evidence="8" type="ORF">SAMN05660236_0428</name>
</gene>
<dbReference type="PANTHER" id="PTHR22960">
    <property type="entry name" value="MOLYBDOPTERIN COFACTOR SYNTHESIS PROTEIN A"/>
    <property type="match status" value="1"/>
</dbReference>
<dbReference type="Gene3D" id="3.30.70.640">
    <property type="entry name" value="Molybdopterin cofactor biosynthesis C (MoaC) domain"/>
    <property type="match status" value="1"/>
</dbReference>
<evidence type="ECO:0000256" key="2">
    <source>
        <dbReference type="ARBA" id="ARBA00005046"/>
    </source>
</evidence>
<evidence type="ECO:0000256" key="3">
    <source>
        <dbReference type="ARBA" id="ARBA00012575"/>
    </source>
</evidence>
<name>A0A1T5IUI1_9BACT</name>
<dbReference type="EMBL" id="FUZU01000001">
    <property type="protein sequence ID" value="SKC42836.1"/>
    <property type="molecule type" value="Genomic_DNA"/>
</dbReference>
<evidence type="ECO:0000313" key="8">
    <source>
        <dbReference type="EMBL" id="SKC42836.1"/>
    </source>
</evidence>
<dbReference type="NCBIfam" id="NF006870">
    <property type="entry name" value="PRK09364.1"/>
    <property type="match status" value="1"/>
</dbReference>